<proteinExistence type="predicted"/>
<dbReference type="CDD" id="cd01949">
    <property type="entry name" value="GGDEF"/>
    <property type="match status" value="1"/>
</dbReference>
<dbReference type="PROSITE" id="PS50112">
    <property type="entry name" value="PAS"/>
    <property type="match status" value="1"/>
</dbReference>
<dbReference type="Pfam" id="PF13426">
    <property type="entry name" value="PAS_9"/>
    <property type="match status" value="1"/>
</dbReference>
<feature type="domain" description="GGDEF" evidence="2">
    <location>
        <begin position="311"/>
        <end position="444"/>
    </location>
</feature>
<evidence type="ECO:0000313" key="4">
    <source>
        <dbReference type="Proteomes" id="UP000316993"/>
    </source>
</evidence>
<protein>
    <submittedName>
        <fullName evidence="3">PAS domain S-box-containing protein/diguanylate cyclase (GGDEF)-like protein</fullName>
    </submittedName>
</protein>
<dbReference type="PANTHER" id="PTHR46663">
    <property type="entry name" value="DIGUANYLATE CYCLASE DGCT-RELATED"/>
    <property type="match status" value="1"/>
</dbReference>
<dbReference type="InterPro" id="IPR029016">
    <property type="entry name" value="GAF-like_dom_sf"/>
</dbReference>
<dbReference type="NCBIfam" id="TIGR00229">
    <property type="entry name" value="sensory_box"/>
    <property type="match status" value="1"/>
</dbReference>
<dbReference type="EMBL" id="VFPV01000001">
    <property type="protein sequence ID" value="TQN07061.1"/>
    <property type="molecule type" value="Genomic_DNA"/>
</dbReference>
<dbReference type="AlphaFoldDB" id="A0A543LI99"/>
<dbReference type="CDD" id="cd00130">
    <property type="entry name" value="PAS"/>
    <property type="match status" value="1"/>
</dbReference>
<dbReference type="GO" id="GO:0003824">
    <property type="term" value="F:catalytic activity"/>
    <property type="evidence" value="ECO:0007669"/>
    <property type="project" value="UniProtKB-ARBA"/>
</dbReference>
<dbReference type="Gene3D" id="3.30.450.20">
    <property type="entry name" value="PAS domain"/>
    <property type="match status" value="1"/>
</dbReference>
<dbReference type="FunFam" id="3.30.70.270:FF:000001">
    <property type="entry name" value="Diguanylate cyclase domain protein"/>
    <property type="match status" value="1"/>
</dbReference>
<dbReference type="Proteomes" id="UP000316993">
    <property type="component" value="Unassembled WGS sequence"/>
</dbReference>
<dbReference type="InterPro" id="IPR052163">
    <property type="entry name" value="DGC-Regulatory_Protein"/>
</dbReference>
<dbReference type="PANTHER" id="PTHR46663:SF3">
    <property type="entry name" value="SLL0267 PROTEIN"/>
    <property type="match status" value="1"/>
</dbReference>
<dbReference type="SUPFAM" id="SSF55781">
    <property type="entry name" value="GAF domain-like"/>
    <property type="match status" value="1"/>
</dbReference>
<dbReference type="InterPro" id="IPR000014">
    <property type="entry name" value="PAS"/>
</dbReference>
<name>A0A543LI99_9BURK</name>
<dbReference type="Gene3D" id="3.30.70.270">
    <property type="match status" value="1"/>
</dbReference>
<dbReference type="InterPro" id="IPR000160">
    <property type="entry name" value="GGDEF_dom"/>
</dbReference>
<dbReference type="SUPFAM" id="SSF55073">
    <property type="entry name" value="Nucleotide cyclase"/>
    <property type="match status" value="1"/>
</dbReference>
<dbReference type="InterPro" id="IPR035965">
    <property type="entry name" value="PAS-like_dom_sf"/>
</dbReference>
<accession>A0A543LI99</accession>
<reference evidence="3 4" key="1">
    <citation type="submission" date="2019-06" db="EMBL/GenBank/DDBJ databases">
        <title>Genomic Encyclopedia of Archaeal and Bacterial Type Strains, Phase II (KMG-II): from individual species to whole genera.</title>
        <authorList>
            <person name="Goeker M."/>
        </authorList>
    </citation>
    <scope>NUCLEOTIDE SEQUENCE [LARGE SCALE GENOMIC DNA]</scope>
    <source>
        <strain evidence="3 4">DSM 7270</strain>
    </source>
</reference>
<gene>
    <name evidence="3" type="ORF">BDD18_0141</name>
</gene>
<evidence type="ECO:0000259" key="1">
    <source>
        <dbReference type="PROSITE" id="PS50112"/>
    </source>
</evidence>
<evidence type="ECO:0000313" key="3">
    <source>
        <dbReference type="EMBL" id="TQN07061.1"/>
    </source>
</evidence>
<dbReference type="InterPro" id="IPR043128">
    <property type="entry name" value="Rev_trsase/Diguanyl_cyclase"/>
</dbReference>
<dbReference type="SMART" id="SM00267">
    <property type="entry name" value="GGDEF"/>
    <property type="match status" value="1"/>
</dbReference>
<dbReference type="InterPro" id="IPR029787">
    <property type="entry name" value="Nucleotide_cyclase"/>
</dbReference>
<feature type="domain" description="PAS" evidence="1">
    <location>
        <begin position="2"/>
        <end position="72"/>
    </location>
</feature>
<evidence type="ECO:0000259" key="2">
    <source>
        <dbReference type="PROSITE" id="PS50887"/>
    </source>
</evidence>
<dbReference type="RefSeq" id="WP_142080823.1">
    <property type="nucleotide sequence ID" value="NZ_VFPV01000001.1"/>
</dbReference>
<comment type="caution">
    <text evidence="3">The sequence shown here is derived from an EMBL/GenBank/DDBJ whole genome shotgun (WGS) entry which is preliminary data.</text>
</comment>
<dbReference type="NCBIfam" id="TIGR00254">
    <property type="entry name" value="GGDEF"/>
    <property type="match status" value="1"/>
</dbReference>
<dbReference type="Pfam" id="PF00990">
    <property type="entry name" value="GGDEF"/>
    <property type="match status" value="1"/>
</dbReference>
<dbReference type="Gene3D" id="3.30.450.40">
    <property type="match status" value="1"/>
</dbReference>
<sequence length="456" mass="50350">MQRISAQNVVDLLLDAVCIVDANSQVVYVSPAFERIFGYTPEEAVGLKMFDLVHPADRQATEQQADRVMEGSLQLQFENRYIRKDGALVDILWTARWLPDSQLRLAVAHDITRRKRTESMHATMYAISAAAHAASSLPVLLERIHHILAARINTLAFSVALTTPQGGFHRVYDARGTAPAPQALDAEASETAWYQQVLEQGTSLLQPLPAPESGGPEIPPHYWLGVPLPSGDRPLGVLALRGLSTRESPVEAAQALLEFVAPQVEMVVERVQLHERLHRMAQYDQLTDLPNRALFYDRLKIAVARAHREETQLALLFIDLDRFKEVNDTLGHSMGDLLLQGVAKRLMDCVRGCDTVARLGGDEFVVLLEGIRLGESPQPMAQKMLAAFSQPFDLHGTTLRIQPSIGIALYPDHGMHENALLSRADEAMYVAKRSGGNQSFLHPGNLGERHGASPPS</sequence>
<dbReference type="PROSITE" id="PS50887">
    <property type="entry name" value="GGDEF"/>
    <property type="match status" value="1"/>
</dbReference>
<dbReference type="SMART" id="SM00091">
    <property type="entry name" value="PAS"/>
    <property type="match status" value="1"/>
</dbReference>
<organism evidence="3 4">
    <name type="scientific">Acidovorax temperans</name>
    <dbReference type="NCBI Taxonomy" id="80878"/>
    <lineage>
        <taxon>Bacteria</taxon>
        <taxon>Pseudomonadati</taxon>
        <taxon>Pseudomonadota</taxon>
        <taxon>Betaproteobacteria</taxon>
        <taxon>Burkholderiales</taxon>
        <taxon>Comamonadaceae</taxon>
        <taxon>Acidovorax</taxon>
    </lineage>
</organism>
<dbReference type="SUPFAM" id="SSF55785">
    <property type="entry name" value="PYP-like sensor domain (PAS domain)"/>
    <property type="match status" value="1"/>
</dbReference>